<dbReference type="EMBL" id="AP022588">
    <property type="protein sequence ID" value="BBY26053.1"/>
    <property type="molecule type" value="Genomic_DNA"/>
</dbReference>
<feature type="signal peptide" evidence="2">
    <location>
        <begin position="1"/>
        <end position="35"/>
    </location>
</feature>
<evidence type="ECO:0000256" key="1">
    <source>
        <dbReference type="SAM" id="MobiDB-lite"/>
    </source>
</evidence>
<protein>
    <recommendedName>
        <fullName evidence="5">Intersectin-EH binding protein Ibp1</fullName>
    </recommendedName>
</protein>
<keyword evidence="2" id="KW-0732">Signal</keyword>
<feature type="compositionally biased region" description="Polar residues" evidence="1">
    <location>
        <begin position="91"/>
        <end position="107"/>
    </location>
</feature>
<dbReference type="InterPro" id="IPR006311">
    <property type="entry name" value="TAT_signal"/>
</dbReference>
<feature type="chain" id="PRO_5038809569" description="Intersectin-EH binding protein Ibp1" evidence="2">
    <location>
        <begin position="36"/>
        <end position="121"/>
    </location>
</feature>
<keyword evidence="4" id="KW-1185">Reference proteome</keyword>
<reference evidence="3 4" key="1">
    <citation type="journal article" date="2019" name="Emerg. Microbes Infect.">
        <title>Comprehensive subspecies identification of 175 nontuberculous mycobacteria species based on 7547 genomic profiles.</title>
        <authorList>
            <person name="Matsumoto Y."/>
            <person name="Kinjo T."/>
            <person name="Motooka D."/>
            <person name="Nabeya D."/>
            <person name="Jung N."/>
            <person name="Uechi K."/>
            <person name="Horii T."/>
            <person name="Iida T."/>
            <person name="Fujita J."/>
            <person name="Nakamura S."/>
        </authorList>
    </citation>
    <scope>NUCLEOTIDE SEQUENCE [LARGE SCALE GENOMIC DNA]</scope>
    <source>
        <strain evidence="3 4">JCM 17899</strain>
    </source>
</reference>
<feature type="region of interest" description="Disordered" evidence="1">
    <location>
        <begin position="43"/>
        <end position="121"/>
    </location>
</feature>
<dbReference type="PROSITE" id="PS51318">
    <property type="entry name" value="TAT"/>
    <property type="match status" value="1"/>
</dbReference>
<dbReference type="AlphaFoldDB" id="A0A7I7QI94"/>
<evidence type="ECO:0000256" key="2">
    <source>
        <dbReference type="SAM" id="SignalP"/>
    </source>
</evidence>
<accession>A0A7I7QI94</accession>
<evidence type="ECO:0000313" key="3">
    <source>
        <dbReference type="EMBL" id="BBY26053.1"/>
    </source>
</evidence>
<proteinExistence type="predicted"/>
<evidence type="ECO:0008006" key="5">
    <source>
        <dbReference type="Google" id="ProtNLM"/>
    </source>
</evidence>
<sequence>MATFDSPAPSGLTSARRLLAVGGFAVAVAAAPAIAALAAPAPAPSVAACPNGETEDTFTTTCTPDLVPNSPEVQSTSPGGLPSVSGIPCSGANSGQCIGLSEEQQSEGPIAVPRSSVSSSP</sequence>
<name>A0A7I7QI94_9MYCO</name>
<organism evidence="3 4">
    <name type="scientific">Mycolicibacterium sediminis</name>
    <dbReference type="NCBI Taxonomy" id="1286180"/>
    <lineage>
        <taxon>Bacteria</taxon>
        <taxon>Bacillati</taxon>
        <taxon>Actinomycetota</taxon>
        <taxon>Actinomycetes</taxon>
        <taxon>Mycobacteriales</taxon>
        <taxon>Mycobacteriaceae</taxon>
        <taxon>Mycolicibacterium</taxon>
    </lineage>
</organism>
<dbReference type="Proteomes" id="UP000467193">
    <property type="component" value="Chromosome"/>
</dbReference>
<dbReference type="KEGG" id="msei:MSEDJ_01490"/>
<evidence type="ECO:0000313" key="4">
    <source>
        <dbReference type="Proteomes" id="UP000467193"/>
    </source>
</evidence>
<dbReference type="RefSeq" id="WP_163795172.1">
    <property type="nucleotide sequence ID" value="NZ_AP022588.1"/>
</dbReference>
<gene>
    <name evidence="3" type="ORF">MSEDJ_01490</name>
</gene>